<dbReference type="FunFam" id="3.55.10.10:FF:000001">
    <property type="entry name" value="protein archease isoform X1"/>
    <property type="match status" value="1"/>
</dbReference>
<dbReference type="SUPFAM" id="SSF69819">
    <property type="entry name" value="MTH1598-like"/>
    <property type="match status" value="1"/>
</dbReference>
<protein>
    <submittedName>
        <fullName evidence="7">Archease domain-containing protein</fullName>
    </submittedName>
</protein>
<keyword evidence="6" id="KW-1185">Reference proteome</keyword>
<dbReference type="GO" id="GO:0046872">
    <property type="term" value="F:metal ion binding"/>
    <property type="evidence" value="ECO:0007669"/>
    <property type="project" value="UniProtKB-KW"/>
</dbReference>
<dbReference type="WBParaSite" id="sdigi.contig60.g3272.t1">
    <property type="protein sequence ID" value="sdigi.contig60.g3272.t1"/>
    <property type="gene ID" value="sdigi.contig60.g3272"/>
</dbReference>
<dbReference type="PANTHER" id="PTHR12682:SF11">
    <property type="entry name" value="PROTEIN ARCHEASE"/>
    <property type="match status" value="1"/>
</dbReference>
<evidence type="ECO:0000256" key="1">
    <source>
        <dbReference type="ARBA" id="ARBA00007963"/>
    </source>
</evidence>
<comment type="similarity">
    <text evidence="1">Belongs to the archease family.</text>
</comment>
<evidence type="ECO:0000256" key="3">
    <source>
        <dbReference type="ARBA" id="ARBA00022723"/>
    </source>
</evidence>
<accession>A0A915PYQ0</accession>
<dbReference type="PANTHER" id="PTHR12682">
    <property type="entry name" value="ARCHEASE"/>
    <property type="match status" value="1"/>
</dbReference>
<organism evidence="6 7">
    <name type="scientific">Setaria digitata</name>
    <dbReference type="NCBI Taxonomy" id="48799"/>
    <lineage>
        <taxon>Eukaryota</taxon>
        <taxon>Metazoa</taxon>
        <taxon>Ecdysozoa</taxon>
        <taxon>Nematoda</taxon>
        <taxon>Chromadorea</taxon>
        <taxon>Rhabditida</taxon>
        <taxon>Spirurina</taxon>
        <taxon>Spiruromorpha</taxon>
        <taxon>Filarioidea</taxon>
        <taxon>Setariidae</taxon>
        <taxon>Setaria</taxon>
    </lineage>
</organism>
<name>A0A915PYQ0_9BILA</name>
<proteinExistence type="inferred from homology"/>
<dbReference type="InterPro" id="IPR002804">
    <property type="entry name" value="Archease"/>
</dbReference>
<feature type="domain" description="Archease" evidence="5">
    <location>
        <begin position="24"/>
        <end position="161"/>
    </location>
</feature>
<dbReference type="GO" id="GO:0006388">
    <property type="term" value="P:tRNA splicing, via endonucleolytic cleavage and ligation"/>
    <property type="evidence" value="ECO:0007669"/>
    <property type="project" value="TreeGrafter"/>
</dbReference>
<dbReference type="GO" id="GO:0072669">
    <property type="term" value="C:tRNA-splicing ligase complex"/>
    <property type="evidence" value="ECO:0007669"/>
    <property type="project" value="TreeGrafter"/>
</dbReference>
<keyword evidence="3" id="KW-0479">Metal-binding</keyword>
<dbReference type="Gene3D" id="3.55.10.10">
    <property type="entry name" value="Archease domain"/>
    <property type="match status" value="1"/>
</dbReference>
<evidence type="ECO:0000313" key="6">
    <source>
        <dbReference type="Proteomes" id="UP000887581"/>
    </source>
</evidence>
<evidence type="ECO:0000256" key="4">
    <source>
        <dbReference type="ARBA" id="ARBA00022837"/>
    </source>
</evidence>
<dbReference type="Pfam" id="PF01951">
    <property type="entry name" value="Archease"/>
    <property type="match status" value="1"/>
</dbReference>
<sequence length="161" mass="18330">MFNAVYLFPDSGMAALPAVAEVKYEYLDHTADVQLHGWGKTLEEAMEQTLISMYGYMTEISTVSLEYSFDLFASGIDMISLVARLLDEALFAFSTEPFFIGRIAKVIKLDREKFEVQVRCWGESFDLSRHPQGTEIKAITYSNMQVNEGLERTDIYIIVDI</sequence>
<reference evidence="7" key="1">
    <citation type="submission" date="2022-11" db="UniProtKB">
        <authorList>
            <consortium name="WormBaseParasite"/>
        </authorList>
    </citation>
    <scope>IDENTIFICATION</scope>
</reference>
<keyword evidence="4" id="KW-0106">Calcium</keyword>
<keyword evidence="2" id="KW-0819">tRNA processing</keyword>
<evidence type="ECO:0000313" key="7">
    <source>
        <dbReference type="WBParaSite" id="sdigi.contig60.g3272.t1"/>
    </source>
</evidence>
<dbReference type="AlphaFoldDB" id="A0A915PYQ0"/>
<dbReference type="InterPro" id="IPR036820">
    <property type="entry name" value="Archease_dom_sf"/>
</dbReference>
<evidence type="ECO:0000256" key="2">
    <source>
        <dbReference type="ARBA" id="ARBA00022694"/>
    </source>
</evidence>
<dbReference type="InterPro" id="IPR023572">
    <property type="entry name" value="Archease_dom"/>
</dbReference>
<evidence type="ECO:0000259" key="5">
    <source>
        <dbReference type="Pfam" id="PF01951"/>
    </source>
</evidence>
<dbReference type="Proteomes" id="UP000887581">
    <property type="component" value="Unplaced"/>
</dbReference>